<keyword evidence="14" id="KW-1185">Reference proteome</keyword>
<dbReference type="EMBL" id="CAIIXF020000001">
    <property type="protein sequence ID" value="CAH1776282.1"/>
    <property type="molecule type" value="Genomic_DNA"/>
</dbReference>
<evidence type="ECO:0000256" key="6">
    <source>
        <dbReference type="ARBA" id="ARBA00022989"/>
    </source>
</evidence>
<evidence type="ECO:0000256" key="8">
    <source>
        <dbReference type="ARBA" id="ARBA00023136"/>
    </source>
</evidence>
<dbReference type="Pfam" id="PF16916">
    <property type="entry name" value="ZT_dimer"/>
    <property type="match status" value="1"/>
</dbReference>
<feature type="region of interest" description="Disordered" evidence="9">
    <location>
        <begin position="265"/>
        <end position="293"/>
    </location>
</feature>
<feature type="compositionally biased region" description="Polar residues" evidence="9">
    <location>
        <begin position="15"/>
        <end position="25"/>
    </location>
</feature>
<comment type="subcellular location">
    <subcellularLocation>
        <location evidence="1">Membrane</location>
        <topology evidence="1">Multi-pass membrane protein</topology>
    </subcellularLocation>
</comment>
<dbReference type="InterPro" id="IPR050681">
    <property type="entry name" value="CDF/SLC30A"/>
</dbReference>
<accession>A0A8S4N585</accession>
<dbReference type="Pfam" id="PF01545">
    <property type="entry name" value="Cation_efflux"/>
    <property type="match status" value="1"/>
</dbReference>
<dbReference type="AlphaFoldDB" id="A0A8S4N585"/>
<feature type="region of interest" description="Disordered" evidence="9">
    <location>
        <begin position="1"/>
        <end position="31"/>
    </location>
</feature>
<keyword evidence="5" id="KW-0862">Zinc</keyword>
<dbReference type="SUPFAM" id="SSF160240">
    <property type="entry name" value="Cation efflux protein cytoplasmic domain-like"/>
    <property type="match status" value="1"/>
</dbReference>
<evidence type="ECO:0000256" key="2">
    <source>
        <dbReference type="ARBA" id="ARBA00008873"/>
    </source>
</evidence>
<evidence type="ECO:0000256" key="1">
    <source>
        <dbReference type="ARBA" id="ARBA00004141"/>
    </source>
</evidence>
<feature type="transmembrane region" description="Helical" evidence="10">
    <location>
        <begin position="357"/>
        <end position="374"/>
    </location>
</feature>
<dbReference type="GO" id="GO:0005385">
    <property type="term" value="F:zinc ion transmembrane transporter activity"/>
    <property type="evidence" value="ECO:0007669"/>
    <property type="project" value="TreeGrafter"/>
</dbReference>
<evidence type="ECO:0000256" key="4">
    <source>
        <dbReference type="ARBA" id="ARBA00022692"/>
    </source>
</evidence>
<keyword evidence="8 10" id="KW-0472">Membrane</keyword>
<evidence type="ECO:0000313" key="14">
    <source>
        <dbReference type="Proteomes" id="UP000749559"/>
    </source>
</evidence>
<dbReference type="Gene3D" id="1.20.1510.10">
    <property type="entry name" value="Cation efflux protein transmembrane domain"/>
    <property type="match status" value="1"/>
</dbReference>
<proteinExistence type="inferred from homology"/>
<evidence type="ECO:0000256" key="5">
    <source>
        <dbReference type="ARBA" id="ARBA00022906"/>
    </source>
</evidence>
<dbReference type="InterPro" id="IPR027469">
    <property type="entry name" value="Cation_efflux_TMD_sf"/>
</dbReference>
<sequence length="477" mass="52272">MAEEMLDDEEIAVNPFSNPHSSNRSSRGRLVYNTDAPPDVDVSFRGVATPRLVIQTDDSQGHFIRSGGSETSQNGSWVPNVNTSVPILMNNGSSDLAEQEMYALSKHHCHPRKKQEPINRARNQLIAVTVLSTLFMIAEIIGGVLSGSLALVTDATHLASDVLSFVISLIAIHVARKQPTTRLTFGFHRAEVIGALFSVIIIWIITGVLVYMAVRRILENNYHIHADEMLITAGCGVAFNIIMMVVLHTESFKCNLRTFGHNHSHGGGHGHSHGGGHSHVESDDTSGSSVGYTTLEEPTCTSNNAHSHENDPTPAKKNINVRAAFIHVIGDLIQSLGVLIAAYIIKYKPEYKMADPICTFVFSVLVLITTFTVLRDAFHIIMEAFPKDIPYKGLKDAMLAIEGVSSVHNLNVWSLTMDKPAMSAHVAIDSEADAKSILYQTNTLLRKKFDFDVTTIQVESADDAVMHDCFHCQGPLI</sequence>
<comment type="caution">
    <text evidence="13">The sequence shown here is derived from an EMBL/GenBank/DDBJ whole genome shotgun (WGS) entry which is preliminary data.</text>
</comment>
<keyword evidence="5" id="KW-0864">Zinc transport</keyword>
<dbReference type="OrthoDB" id="9944568at2759"/>
<dbReference type="InterPro" id="IPR027470">
    <property type="entry name" value="Cation_efflux_CTD"/>
</dbReference>
<organism evidence="13 14">
    <name type="scientific">Owenia fusiformis</name>
    <name type="common">Polychaete worm</name>
    <dbReference type="NCBI Taxonomy" id="6347"/>
    <lineage>
        <taxon>Eukaryota</taxon>
        <taxon>Metazoa</taxon>
        <taxon>Spiralia</taxon>
        <taxon>Lophotrochozoa</taxon>
        <taxon>Annelida</taxon>
        <taxon>Polychaeta</taxon>
        <taxon>Sedentaria</taxon>
        <taxon>Canalipalpata</taxon>
        <taxon>Sabellida</taxon>
        <taxon>Oweniida</taxon>
        <taxon>Oweniidae</taxon>
        <taxon>Owenia</taxon>
    </lineage>
</organism>
<evidence type="ECO:0000259" key="12">
    <source>
        <dbReference type="Pfam" id="PF16916"/>
    </source>
</evidence>
<keyword evidence="3" id="KW-0813">Transport</keyword>
<dbReference type="Proteomes" id="UP000749559">
    <property type="component" value="Unassembled WGS sequence"/>
</dbReference>
<evidence type="ECO:0000259" key="11">
    <source>
        <dbReference type="Pfam" id="PF01545"/>
    </source>
</evidence>
<reference evidence="13" key="1">
    <citation type="submission" date="2022-03" db="EMBL/GenBank/DDBJ databases">
        <authorList>
            <person name="Martin C."/>
        </authorList>
    </citation>
    <scope>NUCLEOTIDE SEQUENCE</scope>
</reference>
<feature type="transmembrane region" description="Helical" evidence="10">
    <location>
        <begin position="195"/>
        <end position="214"/>
    </location>
</feature>
<dbReference type="GO" id="GO:0005886">
    <property type="term" value="C:plasma membrane"/>
    <property type="evidence" value="ECO:0007669"/>
    <property type="project" value="TreeGrafter"/>
</dbReference>
<evidence type="ECO:0000256" key="3">
    <source>
        <dbReference type="ARBA" id="ARBA00022448"/>
    </source>
</evidence>
<dbReference type="GO" id="GO:0010043">
    <property type="term" value="P:response to zinc ion"/>
    <property type="evidence" value="ECO:0007669"/>
    <property type="project" value="TreeGrafter"/>
</dbReference>
<keyword evidence="7" id="KW-0406">Ion transport</keyword>
<name>A0A8S4N585_OWEFU</name>
<feature type="domain" description="Cation efflux protein cytoplasmic" evidence="12">
    <location>
        <begin position="387"/>
        <end position="460"/>
    </location>
</feature>
<feature type="compositionally biased region" description="Acidic residues" evidence="9">
    <location>
        <begin position="1"/>
        <end position="11"/>
    </location>
</feature>
<evidence type="ECO:0008006" key="15">
    <source>
        <dbReference type="Google" id="ProtNLM"/>
    </source>
</evidence>
<feature type="domain" description="Cation efflux protein transmembrane" evidence="11">
    <location>
        <begin position="125"/>
        <end position="382"/>
    </location>
</feature>
<protein>
    <recommendedName>
        <fullName evidence="15">Zinc transporter 2</fullName>
    </recommendedName>
</protein>
<dbReference type="NCBIfam" id="TIGR01297">
    <property type="entry name" value="CDF"/>
    <property type="match status" value="1"/>
</dbReference>
<evidence type="ECO:0000313" key="13">
    <source>
        <dbReference type="EMBL" id="CAH1776282.1"/>
    </source>
</evidence>
<dbReference type="SUPFAM" id="SSF161111">
    <property type="entry name" value="Cation efflux protein transmembrane domain-like"/>
    <property type="match status" value="1"/>
</dbReference>
<gene>
    <name evidence="13" type="ORF">OFUS_LOCUS3471</name>
</gene>
<evidence type="ECO:0000256" key="7">
    <source>
        <dbReference type="ARBA" id="ARBA00023065"/>
    </source>
</evidence>
<keyword evidence="4 10" id="KW-0812">Transmembrane</keyword>
<feature type="compositionally biased region" description="Basic residues" evidence="9">
    <location>
        <begin position="265"/>
        <end position="276"/>
    </location>
</feature>
<comment type="similarity">
    <text evidence="2">Belongs to the cation diffusion facilitator (CDF) transporter (TC 2.A.4) family. SLC30A subfamily.</text>
</comment>
<dbReference type="PANTHER" id="PTHR11562">
    <property type="entry name" value="CATION EFFLUX PROTEIN/ ZINC TRANSPORTER"/>
    <property type="match status" value="1"/>
</dbReference>
<feature type="transmembrane region" description="Helical" evidence="10">
    <location>
        <begin position="125"/>
        <end position="152"/>
    </location>
</feature>
<feature type="transmembrane region" description="Helical" evidence="10">
    <location>
        <begin position="324"/>
        <end position="345"/>
    </location>
</feature>
<keyword evidence="6 10" id="KW-1133">Transmembrane helix</keyword>
<dbReference type="InterPro" id="IPR058533">
    <property type="entry name" value="Cation_efflux_TM"/>
</dbReference>
<evidence type="ECO:0000256" key="9">
    <source>
        <dbReference type="SAM" id="MobiDB-lite"/>
    </source>
</evidence>
<dbReference type="InterPro" id="IPR002524">
    <property type="entry name" value="Cation_efflux"/>
</dbReference>
<feature type="transmembrane region" description="Helical" evidence="10">
    <location>
        <begin position="229"/>
        <end position="247"/>
    </location>
</feature>
<dbReference type="PANTHER" id="PTHR11562:SF84">
    <property type="entry name" value="LD05335P"/>
    <property type="match status" value="1"/>
</dbReference>
<dbReference type="InterPro" id="IPR036837">
    <property type="entry name" value="Cation_efflux_CTD_sf"/>
</dbReference>
<feature type="transmembrane region" description="Helical" evidence="10">
    <location>
        <begin position="158"/>
        <end position="175"/>
    </location>
</feature>
<evidence type="ECO:0000256" key="10">
    <source>
        <dbReference type="SAM" id="Phobius"/>
    </source>
</evidence>